<dbReference type="InterPro" id="IPR016786">
    <property type="entry name" value="YdeI_bac"/>
</dbReference>
<dbReference type="InterPro" id="IPR014922">
    <property type="entry name" value="YdhG-like"/>
</dbReference>
<organism evidence="2 3">
    <name type="scientific">Fuscibacter oryzae</name>
    <dbReference type="NCBI Taxonomy" id="2803939"/>
    <lineage>
        <taxon>Bacteria</taxon>
        <taxon>Pseudomonadati</taxon>
        <taxon>Pseudomonadota</taxon>
        <taxon>Alphaproteobacteria</taxon>
        <taxon>Rhodobacterales</taxon>
        <taxon>Paracoccaceae</taxon>
        <taxon>Fuscibacter</taxon>
    </lineage>
</organism>
<keyword evidence="3" id="KW-1185">Reference proteome</keyword>
<dbReference type="RefSeq" id="WP_202657541.1">
    <property type="nucleotide sequence ID" value="NZ_JAESVP010000001.1"/>
</dbReference>
<dbReference type="Pfam" id="PF08818">
    <property type="entry name" value="DUF1801"/>
    <property type="match status" value="1"/>
</dbReference>
<dbReference type="Pfam" id="PF13376">
    <property type="entry name" value="OmdA"/>
    <property type="match status" value="1"/>
</dbReference>
<sequence>MSQTDPRIDTFFAQAPVWQAELLLLRQIVLGCGLTEEWKWSSPVYTAQGGNVAILWGFKDRATLGFFKGVLLADPEGILAPPGDNSRSARVVNFTSLAQIVALSPVLQDYLAQAIEVEKAGMKVDFAKDDLHMPEELAQTLATDAPLRAAFDALTPGRQRSWILHIGQAKAAATRLGRVEKARPAILAGKGLNDR</sequence>
<proteinExistence type="predicted"/>
<dbReference type="EMBL" id="JAESVP010000001">
    <property type="protein sequence ID" value="MBL4926737.1"/>
    <property type="molecule type" value="Genomic_DNA"/>
</dbReference>
<gene>
    <name evidence="2" type="ORF">JI744_01340</name>
</gene>
<evidence type="ECO:0000259" key="1">
    <source>
        <dbReference type="Pfam" id="PF08818"/>
    </source>
</evidence>
<dbReference type="SUPFAM" id="SSF159888">
    <property type="entry name" value="YdhG-like"/>
    <property type="match status" value="1"/>
</dbReference>
<comment type="caution">
    <text evidence="2">The sequence shown here is derived from an EMBL/GenBank/DDBJ whole genome shotgun (WGS) entry which is preliminary data.</text>
</comment>
<reference evidence="2" key="1">
    <citation type="submission" date="2021-01" db="EMBL/GenBank/DDBJ databases">
        <title>Genome seq and assembly of Tabrizicola sp. KVB23.</title>
        <authorList>
            <person name="Chhetri G."/>
        </authorList>
    </citation>
    <scope>NUCLEOTIDE SEQUENCE</scope>
    <source>
        <strain evidence="2">KVB23</strain>
    </source>
</reference>
<evidence type="ECO:0000313" key="2">
    <source>
        <dbReference type="EMBL" id="MBL4926737.1"/>
    </source>
</evidence>
<feature type="domain" description="YdhG-like" evidence="1">
    <location>
        <begin position="18"/>
        <end position="115"/>
    </location>
</feature>
<evidence type="ECO:0000313" key="3">
    <source>
        <dbReference type="Proteomes" id="UP000619033"/>
    </source>
</evidence>
<name>A0A8J7MNU7_9RHOB</name>
<dbReference type="Proteomes" id="UP000619033">
    <property type="component" value="Unassembled WGS sequence"/>
</dbReference>
<dbReference type="PIRSF" id="PIRSF021308">
    <property type="entry name" value="UCP021308"/>
    <property type="match status" value="1"/>
</dbReference>
<protein>
    <submittedName>
        <fullName evidence="2">YdeI/OmpD-associated family protein</fullName>
    </submittedName>
</protein>
<accession>A0A8J7MNU7</accession>
<dbReference type="AlphaFoldDB" id="A0A8J7MNU7"/>